<dbReference type="Pfam" id="PF01850">
    <property type="entry name" value="PIN"/>
    <property type="match status" value="1"/>
</dbReference>
<dbReference type="Gene3D" id="3.40.50.1010">
    <property type="entry name" value="5'-nuclease"/>
    <property type="match status" value="1"/>
</dbReference>
<dbReference type="Proteomes" id="UP000191812">
    <property type="component" value="Unassembled WGS sequence"/>
</dbReference>
<sequence length="212" mass="23605">MPQHLHSSKSESQLLAVDQISPAIKTPQITSRCPDGDPGMFLLDTSVLSQAQYKKAHPSVAQWLADQEDLAIPFPALLEIQQGIVEIGARQPALAAEIMAWFDELLEWDFLYPEINHQVAKTLAKLHCCEPLRHLWYTNPENARRRKPGQDLFIAAVSIAHNLPIATLNGKDFALIAHYFPLPGVYNPAFSMWVVAKSDRPVTATQATAKYA</sequence>
<evidence type="ECO:0000313" key="3">
    <source>
        <dbReference type="Proteomes" id="UP000191812"/>
    </source>
</evidence>
<reference evidence="2 3" key="1">
    <citation type="submission" date="2016-01" db="EMBL/GenBank/DDBJ databases">
        <authorList>
            <person name="Regsiter A."/>
            <person name="william w."/>
        </authorList>
    </citation>
    <scope>NUCLEOTIDE SEQUENCE [LARGE SCALE GENOMIC DNA]</scope>
    <source>
        <strain evidence="2 3">CFBP 6927</strain>
    </source>
</reference>
<keyword evidence="3" id="KW-1185">Reference proteome</keyword>
<evidence type="ECO:0000259" key="1">
    <source>
        <dbReference type="Pfam" id="PF01850"/>
    </source>
</evidence>
<dbReference type="InterPro" id="IPR029060">
    <property type="entry name" value="PIN-like_dom_sf"/>
</dbReference>
<dbReference type="EMBL" id="FBWH01000042">
    <property type="protein sequence ID" value="CUX58218.1"/>
    <property type="molecule type" value="Genomic_DNA"/>
</dbReference>
<evidence type="ECO:0000313" key="2">
    <source>
        <dbReference type="EMBL" id="CUX58218.1"/>
    </source>
</evidence>
<protein>
    <recommendedName>
        <fullName evidence="1">PIN domain-containing protein</fullName>
    </recommendedName>
</protein>
<dbReference type="InterPro" id="IPR002716">
    <property type="entry name" value="PIN_dom"/>
</dbReference>
<gene>
    <name evidence="2" type="ORF">AGR13a_Lc30092</name>
</gene>
<organism evidence="2 3">
    <name type="scientific">Agrobacterium genomosp. 13 str. CFBP 6927</name>
    <dbReference type="NCBI Taxonomy" id="1183428"/>
    <lineage>
        <taxon>Bacteria</taxon>
        <taxon>Pseudomonadati</taxon>
        <taxon>Pseudomonadota</taxon>
        <taxon>Alphaproteobacteria</taxon>
        <taxon>Hyphomicrobiales</taxon>
        <taxon>Rhizobiaceae</taxon>
        <taxon>Rhizobium/Agrobacterium group</taxon>
        <taxon>Agrobacterium</taxon>
        <taxon>Agrobacterium tumefaciens complex</taxon>
    </lineage>
</organism>
<proteinExistence type="predicted"/>
<name>A0ABM9VLT3_9HYPH</name>
<dbReference type="SUPFAM" id="SSF88723">
    <property type="entry name" value="PIN domain-like"/>
    <property type="match status" value="1"/>
</dbReference>
<feature type="domain" description="PIN" evidence="1">
    <location>
        <begin position="42"/>
        <end position="177"/>
    </location>
</feature>
<accession>A0ABM9VLT3</accession>
<comment type="caution">
    <text evidence="2">The sequence shown here is derived from an EMBL/GenBank/DDBJ whole genome shotgun (WGS) entry which is preliminary data.</text>
</comment>